<evidence type="ECO:0000256" key="3">
    <source>
        <dbReference type="ARBA" id="ARBA00023315"/>
    </source>
</evidence>
<dbReference type="InterPro" id="IPR020616">
    <property type="entry name" value="Thiolase_N"/>
</dbReference>
<accession>A0ABQ1KFR6</accession>
<dbReference type="Pfam" id="PF02803">
    <property type="entry name" value="Thiolase_C"/>
    <property type="match status" value="1"/>
</dbReference>
<dbReference type="Pfam" id="PF00108">
    <property type="entry name" value="Thiolase_N"/>
    <property type="match status" value="1"/>
</dbReference>
<evidence type="ECO:0000256" key="2">
    <source>
        <dbReference type="ARBA" id="ARBA00022679"/>
    </source>
</evidence>
<feature type="domain" description="Thiolase C-terminal" evidence="6">
    <location>
        <begin position="264"/>
        <end position="389"/>
    </location>
</feature>
<organism evidence="7 8">
    <name type="scientific">Marinobacterium zhoushanense</name>
    <dbReference type="NCBI Taxonomy" id="1679163"/>
    <lineage>
        <taxon>Bacteria</taxon>
        <taxon>Pseudomonadati</taxon>
        <taxon>Pseudomonadota</taxon>
        <taxon>Gammaproteobacteria</taxon>
        <taxon>Oceanospirillales</taxon>
        <taxon>Oceanospirillaceae</taxon>
        <taxon>Marinobacterium</taxon>
    </lineage>
</organism>
<dbReference type="InterPro" id="IPR050215">
    <property type="entry name" value="Thiolase-like_sf_Thiolase"/>
</dbReference>
<dbReference type="EMBL" id="BMIJ01000004">
    <property type="protein sequence ID" value="GGB94369.1"/>
    <property type="molecule type" value="Genomic_DNA"/>
</dbReference>
<dbReference type="SUPFAM" id="SSF53901">
    <property type="entry name" value="Thiolase-like"/>
    <property type="match status" value="2"/>
</dbReference>
<evidence type="ECO:0000313" key="7">
    <source>
        <dbReference type="EMBL" id="GGB94369.1"/>
    </source>
</evidence>
<protein>
    <submittedName>
        <fullName evidence="7">3-ketoacyl-CoA thiolase</fullName>
    </submittedName>
</protein>
<dbReference type="CDD" id="cd00751">
    <property type="entry name" value="thiolase"/>
    <property type="match status" value="1"/>
</dbReference>
<sequence>MRLKPTDVVVIDAVRSPLGRRGDGCFRELSAARLSASVVDALLLRNPALDPDAVEDLIWGCTNQAAEQGGNLARIALLLSGLPQTVPAQTVNRLAASSMTALHIGTQGIRSGAGDCYIVGGVECKGGATLNHELDPILGRVTARAAARPAAVAELLAHTHAIDRQLQDSYALRSHERARRMQRDGDWEAELVSVEGVDEHGYLRQIRHDEWLHHGIGREQLEACKPVLTNRDGGSVTRGNMAPPADGASALLLMSAEKARLLSLKPRARVLAMAVTACDPAVGGLGVITAVEKLLDQSGLALADIDLIELHEESAAQVLAVLKELELLNKLDDRVNLCGGAIALGDPPGCSGARICTTLLHQMQRRDAGLGLALVSAGMGQGVATLFERLN</sequence>
<keyword evidence="3 4" id="KW-0012">Acyltransferase</keyword>
<dbReference type="Proteomes" id="UP000629025">
    <property type="component" value="Unassembled WGS sequence"/>
</dbReference>
<dbReference type="Gene3D" id="3.40.47.10">
    <property type="match status" value="2"/>
</dbReference>
<proteinExistence type="inferred from homology"/>
<evidence type="ECO:0000256" key="1">
    <source>
        <dbReference type="ARBA" id="ARBA00010982"/>
    </source>
</evidence>
<dbReference type="PIRSF" id="PIRSF000429">
    <property type="entry name" value="Ac-CoA_Ac_transf"/>
    <property type="match status" value="1"/>
</dbReference>
<dbReference type="InterPro" id="IPR020617">
    <property type="entry name" value="Thiolase_C"/>
</dbReference>
<evidence type="ECO:0000256" key="4">
    <source>
        <dbReference type="RuleBase" id="RU003557"/>
    </source>
</evidence>
<evidence type="ECO:0000259" key="5">
    <source>
        <dbReference type="Pfam" id="PF00108"/>
    </source>
</evidence>
<dbReference type="PANTHER" id="PTHR43853:SF11">
    <property type="entry name" value="3-KETOACYL-COA THIOLASE FADA"/>
    <property type="match status" value="1"/>
</dbReference>
<dbReference type="NCBIfam" id="TIGR01930">
    <property type="entry name" value="AcCoA-C-Actrans"/>
    <property type="match status" value="1"/>
</dbReference>
<name>A0ABQ1KFR6_9GAMM</name>
<feature type="domain" description="Thiolase N-terminal" evidence="5">
    <location>
        <begin position="8"/>
        <end position="256"/>
    </location>
</feature>
<comment type="caution">
    <text evidence="7">The sequence shown here is derived from an EMBL/GenBank/DDBJ whole genome shotgun (WGS) entry which is preliminary data.</text>
</comment>
<evidence type="ECO:0000313" key="8">
    <source>
        <dbReference type="Proteomes" id="UP000629025"/>
    </source>
</evidence>
<keyword evidence="2 4" id="KW-0808">Transferase</keyword>
<gene>
    <name evidence="7" type="primary">fadA</name>
    <name evidence="7" type="ORF">GCM10011352_20510</name>
</gene>
<comment type="similarity">
    <text evidence="1 4">Belongs to the thiolase-like superfamily. Thiolase family.</text>
</comment>
<dbReference type="InterPro" id="IPR016039">
    <property type="entry name" value="Thiolase-like"/>
</dbReference>
<dbReference type="InterPro" id="IPR002155">
    <property type="entry name" value="Thiolase"/>
</dbReference>
<keyword evidence="8" id="KW-1185">Reference proteome</keyword>
<dbReference type="PANTHER" id="PTHR43853">
    <property type="entry name" value="3-KETOACYL-COA THIOLASE, PEROXISOMAL"/>
    <property type="match status" value="1"/>
</dbReference>
<evidence type="ECO:0000259" key="6">
    <source>
        <dbReference type="Pfam" id="PF02803"/>
    </source>
</evidence>
<dbReference type="RefSeq" id="WP_188747946.1">
    <property type="nucleotide sequence ID" value="NZ_BMIJ01000004.1"/>
</dbReference>
<reference evidence="8" key="1">
    <citation type="journal article" date="2019" name="Int. J. Syst. Evol. Microbiol.">
        <title>The Global Catalogue of Microorganisms (GCM) 10K type strain sequencing project: providing services to taxonomists for standard genome sequencing and annotation.</title>
        <authorList>
            <consortium name="The Broad Institute Genomics Platform"/>
            <consortium name="The Broad Institute Genome Sequencing Center for Infectious Disease"/>
            <person name="Wu L."/>
            <person name="Ma J."/>
        </authorList>
    </citation>
    <scope>NUCLEOTIDE SEQUENCE [LARGE SCALE GENOMIC DNA]</scope>
    <source>
        <strain evidence="8">CGMCC 1.15341</strain>
    </source>
</reference>